<evidence type="ECO:0000256" key="1">
    <source>
        <dbReference type="PIRSR" id="PIRSR605502-1"/>
    </source>
</evidence>
<dbReference type="PROSITE" id="PS50011">
    <property type="entry name" value="PROTEIN_KINASE_DOM"/>
    <property type="match status" value="1"/>
</dbReference>
<dbReference type="GO" id="GO:0005524">
    <property type="term" value="F:ATP binding"/>
    <property type="evidence" value="ECO:0007669"/>
    <property type="project" value="InterPro"/>
</dbReference>
<comment type="caution">
    <text evidence="3">The sequence shown here is derived from an EMBL/GenBank/DDBJ whole genome shotgun (WGS) entry which is preliminary data.</text>
</comment>
<dbReference type="Gene3D" id="1.10.510.10">
    <property type="entry name" value="Transferase(Phosphotransferase) domain 1"/>
    <property type="match status" value="1"/>
</dbReference>
<feature type="binding site" evidence="1">
    <location>
        <position position="605"/>
    </location>
    <ligand>
        <name>Mg(2+)</name>
        <dbReference type="ChEBI" id="CHEBI:18420"/>
        <label>1</label>
    </ligand>
</feature>
<name>A0A812PMQ9_9DINO</name>
<feature type="binding site" evidence="1">
    <location>
        <position position="382"/>
    </location>
    <ligand>
        <name>Mg(2+)</name>
        <dbReference type="ChEBI" id="CHEBI:18420"/>
        <label>1</label>
    </ligand>
</feature>
<dbReference type="Proteomes" id="UP000604046">
    <property type="component" value="Unassembled WGS sequence"/>
</dbReference>
<protein>
    <recommendedName>
        <fullName evidence="2">Protein kinase domain-containing protein</fullName>
    </recommendedName>
</protein>
<reference evidence="3" key="1">
    <citation type="submission" date="2021-02" db="EMBL/GenBank/DDBJ databases">
        <authorList>
            <person name="Dougan E. K."/>
            <person name="Rhodes N."/>
            <person name="Thang M."/>
            <person name="Chan C."/>
        </authorList>
    </citation>
    <scope>NUCLEOTIDE SEQUENCE</scope>
</reference>
<dbReference type="Gene3D" id="1.10.4080.10">
    <property type="entry name" value="ADP-ribosylation/Crystallin J1"/>
    <property type="match status" value="1"/>
</dbReference>
<dbReference type="AlphaFoldDB" id="A0A812PMQ9"/>
<dbReference type="InterPro" id="IPR000719">
    <property type="entry name" value="Prot_kinase_dom"/>
</dbReference>
<proteinExistence type="predicted"/>
<feature type="binding site" evidence="1">
    <location>
        <position position="381"/>
    </location>
    <ligand>
        <name>Mg(2+)</name>
        <dbReference type="ChEBI" id="CHEBI:18420"/>
        <label>1</label>
    </ligand>
</feature>
<evidence type="ECO:0000259" key="2">
    <source>
        <dbReference type="PROSITE" id="PS50011"/>
    </source>
</evidence>
<keyword evidence="4" id="KW-1185">Reference proteome</keyword>
<dbReference type="GO" id="GO:0046872">
    <property type="term" value="F:metal ion binding"/>
    <property type="evidence" value="ECO:0007669"/>
    <property type="project" value="UniProtKB-KW"/>
</dbReference>
<sequence>MRIPRYFGHKVDQKEDGWRVCLAMARLPGECLDSWLRRAPPPNQDGPSAVRRGCALAMALIRQLGPTLERLAPHAWHRDVNSHNVLLSDALDGGRLMPCADVEETSKRACFWLLDFGLAVDAATWPQRWPHSDVAGDCRYWAASSFVMSFCGPEETAAKKDLCAQYRTKLDVVGLGLTALELLCSSVLASRESWSPDGLRGSWERLLETWERYRDDVTRWHTMIFQVFAKGGVPQAHRTPNAMGASTSTPSTDSDLRLLKAQPASSRLRQEAFERLRLKFLTPIGPKELLEAKAQVEALRFARLWPEPPEGATRLDAEVLADRVRGALFGAALGDAAGLATEFLSAAEAREFYGPEADFRPGRALFPDEHRMMWCAGDWTDDTDQQVLMMQSLLHSGGNADACDFASRLLSWRTSGFPELGDQSAAGLGQTTKAVLNDPDFEKSPHKAAAAHSASIPSNGGVMRTAVAGIPNFWCEDTVAAAAQTFCLTTHAEPRCVASCMAVALCVSRLLRGEDRGDADMVKSVVQPALLKAQELLPSDADRQELLRHAEARELRDLALDDRKTIGFTFKCLGSGLWALKQEGESPELFRRVMNELILAGGDADTNGAVAGALLGCRLGFSQLPSEWIAGMPYSSWLEAYVQKVLFMLRRGRGSPVVQS</sequence>
<feature type="domain" description="Protein kinase" evidence="2">
    <location>
        <begin position="1"/>
        <end position="281"/>
    </location>
</feature>
<organism evidence="3 4">
    <name type="scientific">Symbiodinium natans</name>
    <dbReference type="NCBI Taxonomy" id="878477"/>
    <lineage>
        <taxon>Eukaryota</taxon>
        <taxon>Sar</taxon>
        <taxon>Alveolata</taxon>
        <taxon>Dinophyceae</taxon>
        <taxon>Suessiales</taxon>
        <taxon>Symbiodiniaceae</taxon>
        <taxon>Symbiodinium</taxon>
    </lineage>
</organism>
<feature type="binding site" evidence="1">
    <location>
        <position position="380"/>
    </location>
    <ligand>
        <name>Mg(2+)</name>
        <dbReference type="ChEBI" id="CHEBI:18420"/>
        <label>1</label>
    </ligand>
</feature>
<feature type="binding site" evidence="1">
    <location>
        <position position="603"/>
    </location>
    <ligand>
        <name>Mg(2+)</name>
        <dbReference type="ChEBI" id="CHEBI:18420"/>
        <label>1</label>
    </ligand>
</feature>
<dbReference type="GO" id="GO:0004672">
    <property type="term" value="F:protein kinase activity"/>
    <property type="evidence" value="ECO:0007669"/>
    <property type="project" value="InterPro"/>
</dbReference>
<gene>
    <name evidence="3" type="ORF">SNAT2548_LOCUS18368</name>
</gene>
<dbReference type="PANTHER" id="PTHR16222">
    <property type="entry name" value="ADP-RIBOSYLGLYCOHYDROLASE"/>
    <property type="match status" value="1"/>
</dbReference>
<dbReference type="InterPro" id="IPR005502">
    <property type="entry name" value="Ribosyl_crysJ1"/>
</dbReference>
<dbReference type="SUPFAM" id="SSF56112">
    <property type="entry name" value="Protein kinase-like (PK-like)"/>
    <property type="match status" value="1"/>
</dbReference>
<dbReference type="PANTHER" id="PTHR16222:SF40">
    <property type="entry name" value="ADP-RIBOSYLGLYCOHYDROLASE"/>
    <property type="match status" value="1"/>
</dbReference>
<feature type="binding site" evidence="1">
    <location>
        <position position="606"/>
    </location>
    <ligand>
        <name>Mg(2+)</name>
        <dbReference type="ChEBI" id="CHEBI:18420"/>
        <label>1</label>
    </ligand>
</feature>
<dbReference type="EMBL" id="CAJNDS010002143">
    <property type="protein sequence ID" value="CAE7349346.1"/>
    <property type="molecule type" value="Genomic_DNA"/>
</dbReference>
<dbReference type="OrthoDB" id="443794at2759"/>
<accession>A0A812PMQ9</accession>
<evidence type="ECO:0000313" key="3">
    <source>
        <dbReference type="EMBL" id="CAE7349346.1"/>
    </source>
</evidence>
<keyword evidence="1" id="KW-0479">Metal-binding</keyword>
<dbReference type="Pfam" id="PF03747">
    <property type="entry name" value="ADP_ribosyl_GH"/>
    <property type="match status" value="1"/>
</dbReference>
<dbReference type="InterPro" id="IPR011009">
    <property type="entry name" value="Kinase-like_dom_sf"/>
</dbReference>
<dbReference type="InterPro" id="IPR050792">
    <property type="entry name" value="ADP-ribosylglycohydrolase"/>
</dbReference>
<dbReference type="SUPFAM" id="SSF101478">
    <property type="entry name" value="ADP-ribosylglycohydrolase"/>
    <property type="match status" value="1"/>
</dbReference>
<dbReference type="InterPro" id="IPR036705">
    <property type="entry name" value="Ribosyl_crysJ1_sf"/>
</dbReference>
<keyword evidence="1" id="KW-0460">Magnesium</keyword>
<evidence type="ECO:0000313" key="4">
    <source>
        <dbReference type="Proteomes" id="UP000604046"/>
    </source>
</evidence>
<comment type="cofactor">
    <cofactor evidence="1">
        <name>Mg(2+)</name>
        <dbReference type="ChEBI" id="CHEBI:18420"/>
    </cofactor>
    <text evidence="1">Binds 2 magnesium ions per subunit.</text>
</comment>